<dbReference type="RefSeq" id="WP_209975145.1">
    <property type="nucleotide sequence ID" value="NZ_JAGGLB010000018.1"/>
</dbReference>
<reference evidence="6 7" key="1">
    <citation type="submission" date="2021-03" db="EMBL/GenBank/DDBJ databases">
        <title>Genomic Encyclopedia of Type Strains, Phase IV (KMG-IV): sequencing the most valuable type-strain genomes for metagenomic binning, comparative biology and taxonomic classification.</title>
        <authorList>
            <person name="Goeker M."/>
        </authorList>
    </citation>
    <scope>NUCLEOTIDE SEQUENCE [LARGE SCALE GENOMIC DNA]</scope>
    <source>
        <strain evidence="6 7">DSM 26048</strain>
    </source>
</reference>
<keyword evidence="7" id="KW-1185">Reference proteome</keyword>
<dbReference type="Pfam" id="PF01497">
    <property type="entry name" value="Peripla_BP_2"/>
    <property type="match status" value="1"/>
</dbReference>
<dbReference type="InterPro" id="IPR018062">
    <property type="entry name" value="HTH_AraC-typ_CS"/>
</dbReference>
<keyword evidence="2" id="KW-0238">DNA-binding</keyword>
<dbReference type="Gene3D" id="1.10.10.60">
    <property type="entry name" value="Homeodomain-like"/>
    <property type="match status" value="2"/>
</dbReference>
<feature type="domain" description="Fe/B12 periplasmic-binding" evidence="5">
    <location>
        <begin position="128"/>
        <end position="384"/>
    </location>
</feature>
<evidence type="ECO:0000259" key="4">
    <source>
        <dbReference type="PROSITE" id="PS01124"/>
    </source>
</evidence>
<keyword evidence="3" id="KW-0804">Transcription</keyword>
<accession>A0ABS4J0J6</accession>
<evidence type="ECO:0000313" key="7">
    <source>
        <dbReference type="Proteomes" id="UP001519287"/>
    </source>
</evidence>
<dbReference type="SMART" id="SM00342">
    <property type="entry name" value="HTH_ARAC"/>
    <property type="match status" value="1"/>
</dbReference>
<organism evidence="6 7">
    <name type="scientific">Paenibacillus eucommiae</name>
    <dbReference type="NCBI Taxonomy" id="1355755"/>
    <lineage>
        <taxon>Bacteria</taxon>
        <taxon>Bacillati</taxon>
        <taxon>Bacillota</taxon>
        <taxon>Bacilli</taxon>
        <taxon>Bacillales</taxon>
        <taxon>Paenibacillaceae</taxon>
        <taxon>Paenibacillus</taxon>
    </lineage>
</organism>
<proteinExistence type="predicted"/>
<dbReference type="PROSITE" id="PS00041">
    <property type="entry name" value="HTH_ARAC_FAMILY_1"/>
    <property type="match status" value="1"/>
</dbReference>
<evidence type="ECO:0000313" key="6">
    <source>
        <dbReference type="EMBL" id="MBP1993364.1"/>
    </source>
</evidence>
<dbReference type="Gene3D" id="3.40.50.1980">
    <property type="entry name" value="Nitrogenase molybdenum iron protein domain"/>
    <property type="match status" value="2"/>
</dbReference>
<dbReference type="InterPro" id="IPR018060">
    <property type="entry name" value="HTH_AraC"/>
</dbReference>
<keyword evidence="1" id="KW-0805">Transcription regulation</keyword>
<evidence type="ECO:0000256" key="2">
    <source>
        <dbReference type="ARBA" id="ARBA00023125"/>
    </source>
</evidence>
<dbReference type="InterPro" id="IPR009057">
    <property type="entry name" value="Homeodomain-like_sf"/>
</dbReference>
<dbReference type="SUPFAM" id="SSF53807">
    <property type="entry name" value="Helical backbone' metal receptor"/>
    <property type="match status" value="1"/>
</dbReference>
<comment type="caution">
    <text evidence="6">The sequence shown here is derived from an EMBL/GenBank/DDBJ whole genome shotgun (WGS) entry which is preliminary data.</text>
</comment>
<feature type="domain" description="HTH araC/xylS-type" evidence="4">
    <location>
        <begin position="26"/>
        <end position="124"/>
    </location>
</feature>
<sequence length="384" mass="44151">MNDLDRDAGSNPRRLSVVQEAKEKIEKTIAYMEAHLHKSITREALAAVAGLNPEHYSRMFRKYMGMSPVDYVTKLRMQQAQSLLRHSNKSIIEIAHLVGYVDPYYFSRRFKQMIGVAPTFYMNRPQQRILALDCYGHCRALGIEPIGADSRDISGYFTDWTGQTEDIGIEAEPYFVIDQLKSLQPDIIITSRKEWEKQLSEFASALVVGVYEDPIYEQLLSIAKGLDKEREALDWVRRYEEQAEVLREKVTERIGGQTVAILRVRDGLLQMYGTMNMGYPIYSSLKLTPPEKMAWQSRCNDHHHSSVITVEELSYYEADHVFVVLQPDSGAELLWEEIQSSKEWLAFPAVRNGAVYHVDVKRWLAYDPVSIKEQMIEAANFLLG</sequence>
<protein>
    <submittedName>
        <fullName evidence="6">AraC-like DNA-binding protein</fullName>
    </submittedName>
</protein>
<gene>
    <name evidence="6" type="ORF">J2Z66_004985</name>
</gene>
<name>A0ABS4J0J6_9BACL</name>
<dbReference type="SUPFAM" id="SSF46689">
    <property type="entry name" value="Homeodomain-like"/>
    <property type="match status" value="2"/>
</dbReference>
<dbReference type="PROSITE" id="PS01124">
    <property type="entry name" value="HTH_ARAC_FAMILY_2"/>
    <property type="match status" value="1"/>
</dbReference>
<evidence type="ECO:0000256" key="1">
    <source>
        <dbReference type="ARBA" id="ARBA00023015"/>
    </source>
</evidence>
<dbReference type="EMBL" id="JAGGLB010000018">
    <property type="protein sequence ID" value="MBP1993364.1"/>
    <property type="molecule type" value="Genomic_DNA"/>
</dbReference>
<dbReference type="PROSITE" id="PS50983">
    <property type="entry name" value="FE_B12_PBP"/>
    <property type="match status" value="1"/>
</dbReference>
<dbReference type="PANTHER" id="PTHR43280">
    <property type="entry name" value="ARAC-FAMILY TRANSCRIPTIONAL REGULATOR"/>
    <property type="match status" value="1"/>
</dbReference>
<evidence type="ECO:0000256" key="3">
    <source>
        <dbReference type="ARBA" id="ARBA00023163"/>
    </source>
</evidence>
<evidence type="ECO:0000259" key="5">
    <source>
        <dbReference type="PROSITE" id="PS50983"/>
    </source>
</evidence>
<dbReference type="InterPro" id="IPR002491">
    <property type="entry name" value="ABC_transptr_periplasmic_BD"/>
</dbReference>
<dbReference type="Pfam" id="PF12833">
    <property type="entry name" value="HTH_18"/>
    <property type="match status" value="1"/>
</dbReference>
<dbReference type="PANTHER" id="PTHR43280:SF30">
    <property type="entry name" value="MMSAB OPERON REGULATORY PROTEIN"/>
    <property type="match status" value="1"/>
</dbReference>
<dbReference type="Proteomes" id="UP001519287">
    <property type="component" value="Unassembled WGS sequence"/>
</dbReference>